<sequence length="115" mass="12446">MISSFYAETCSLDTAALSHCSTGAILQRRHGYFKPHKDYGKTFILLPQQNERPPGLQCRSIASGGRQRISSTASMGRPRRVPFSVTTKGLLIRMGWAAMASSNCASLAPSRPSSA</sequence>
<keyword evidence="3" id="KW-1185">Reference proteome</keyword>
<accession>A0A2U1CJI1</accession>
<dbReference type="Proteomes" id="UP000246145">
    <property type="component" value="Unassembled WGS sequence"/>
</dbReference>
<evidence type="ECO:0000256" key="1">
    <source>
        <dbReference type="SAM" id="MobiDB-lite"/>
    </source>
</evidence>
<dbReference type="EMBL" id="QEKO01000004">
    <property type="protein sequence ID" value="PVY61153.1"/>
    <property type="molecule type" value="Genomic_DNA"/>
</dbReference>
<feature type="region of interest" description="Disordered" evidence="1">
    <location>
        <begin position="50"/>
        <end position="79"/>
    </location>
</feature>
<proteinExistence type="predicted"/>
<evidence type="ECO:0000313" key="2">
    <source>
        <dbReference type="EMBL" id="PVY61153.1"/>
    </source>
</evidence>
<gene>
    <name evidence="2" type="ORF">C7440_2703</name>
</gene>
<reference evidence="2 3" key="1">
    <citation type="submission" date="2018-04" db="EMBL/GenBank/DDBJ databases">
        <title>Genomic Encyclopedia of Type Strains, Phase IV (KMG-IV): sequencing the most valuable type-strain genomes for metagenomic binning, comparative biology and taxonomic classification.</title>
        <authorList>
            <person name="Goeker M."/>
        </authorList>
    </citation>
    <scope>NUCLEOTIDE SEQUENCE [LARGE SCALE GENOMIC DNA]</scope>
    <source>
        <strain evidence="2 3">DSM 10065</strain>
    </source>
</reference>
<dbReference type="AlphaFoldDB" id="A0A2U1CJI1"/>
<comment type="caution">
    <text evidence="2">The sequence shown here is derived from an EMBL/GenBank/DDBJ whole genome shotgun (WGS) entry which is preliminary data.</text>
</comment>
<evidence type="ECO:0000313" key="3">
    <source>
        <dbReference type="Proteomes" id="UP000246145"/>
    </source>
</evidence>
<organism evidence="2 3">
    <name type="scientific">Pusillimonas noertemannii</name>
    <dbReference type="NCBI Taxonomy" id="305977"/>
    <lineage>
        <taxon>Bacteria</taxon>
        <taxon>Pseudomonadati</taxon>
        <taxon>Pseudomonadota</taxon>
        <taxon>Betaproteobacteria</taxon>
        <taxon>Burkholderiales</taxon>
        <taxon>Alcaligenaceae</taxon>
        <taxon>Pusillimonas</taxon>
    </lineage>
</organism>
<name>A0A2U1CJI1_9BURK</name>
<protein>
    <submittedName>
        <fullName evidence="2">Uncharacterized protein</fullName>
    </submittedName>
</protein>